<comment type="caution">
    <text evidence="3">The sequence shown here is derived from an EMBL/GenBank/DDBJ whole genome shotgun (WGS) entry which is preliminary data.</text>
</comment>
<sequence>MRVSYLPFLSAATMVCFWARADAFAADAGVPVPSNATLVMPVATQPIQPAPVDPKPPQFAVTESAKQRSNRLRAMKDKKDDDDDDDSISDSSSIESTDSHDSISDSSEMGKYGHMTDRKLHHLEREKHRLEREQLRLIEGRLSNNDQPPSKW</sequence>
<evidence type="ECO:0000256" key="1">
    <source>
        <dbReference type="SAM" id="MobiDB-lite"/>
    </source>
</evidence>
<feature type="signal peptide" evidence="2">
    <location>
        <begin position="1"/>
        <end position="23"/>
    </location>
</feature>
<evidence type="ECO:0008006" key="5">
    <source>
        <dbReference type="Google" id="ProtNLM"/>
    </source>
</evidence>
<gene>
    <name evidence="3" type="ORF">HBR001_LOCUS4775</name>
</gene>
<feature type="chain" id="PRO_5043426702" description="RxLR effector candidate protein" evidence="2">
    <location>
        <begin position="24"/>
        <end position="152"/>
    </location>
</feature>
<feature type="compositionally biased region" description="Pro residues" evidence="1">
    <location>
        <begin position="48"/>
        <end position="57"/>
    </location>
</feature>
<evidence type="ECO:0000313" key="4">
    <source>
        <dbReference type="Proteomes" id="UP001162031"/>
    </source>
</evidence>
<organism evidence="3 4">
    <name type="scientific">Hyaloperonospora brassicae</name>
    <name type="common">Brassica downy mildew</name>
    <name type="synonym">Peronospora brassicae</name>
    <dbReference type="NCBI Taxonomy" id="162125"/>
    <lineage>
        <taxon>Eukaryota</taxon>
        <taxon>Sar</taxon>
        <taxon>Stramenopiles</taxon>
        <taxon>Oomycota</taxon>
        <taxon>Peronosporomycetes</taxon>
        <taxon>Peronosporales</taxon>
        <taxon>Peronosporaceae</taxon>
        <taxon>Hyaloperonospora</taxon>
    </lineage>
</organism>
<reference evidence="3" key="1">
    <citation type="submission" date="2022-12" db="EMBL/GenBank/DDBJ databases">
        <authorList>
            <person name="Webb A."/>
        </authorList>
    </citation>
    <scope>NUCLEOTIDE SEQUENCE</scope>
    <source>
        <strain evidence="3">Hp1</strain>
    </source>
</reference>
<accession>A0AAV0U3K9</accession>
<protein>
    <recommendedName>
        <fullName evidence="5">RxLR effector candidate protein</fullName>
    </recommendedName>
</protein>
<feature type="region of interest" description="Disordered" evidence="1">
    <location>
        <begin position="46"/>
        <end position="127"/>
    </location>
</feature>
<name>A0AAV0U3K9_HYABA</name>
<evidence type="ECO:0000256" key="2">
    <source>
        <dbReference type="SAM" id="SignalP"/>
    </source>
</evidence>
<dbReference type="EMBL" id="CANTFL010001018">
    <property type="protein sequence ID" value="CAI5730210.1"/>
    <property type="molecule type" value="Genomic_DNA"/>
</dbReference>
<evidence type="ECO:0000313" key="3">
    <source>
        <dbReference type="EMBL" id="CAI5730210.1"/>
    </source>
</evidence>
<feature type="compositionally biased region" description="Basic and acidic residues" evidence="1">
    <location>
        <begin position="114"/>
        <end position="127"/>
    </location>
</feature>
<dbReference type="Proteomes" id="UP001162031">
    <property type="component" value="Unassembled WGS sequence"/>
</dbReference>
<proteinExistence type="predicted"/>
<dbReference type="AlphaFoldDB" id="A0AAV0U3K9"/>
<keyword evidence="4" id="KW-1185">Reference proteome</keyword>
<keyword evidence="2" id="KW-0732">Signal</keyword>